<evidence type="ECO:0000313" key="1">
    <source>
        <dbReference type="EMBL" id="SVD45133.1"/>
    </source>
</evidence>
<dbReference type="EMBL" id="UINC01151495">
    <property type="protein sequence ID" value="SVD45133.1"/>
    <property type="molecule type" value="Genomic_DNA"/>
</dbReference>
<feature type="non-terminal residue" evidence="1">
    <location>
        <position position="1"/>
    </location>
</feature>
<proteinExistence type="predicted"/>
<reference evidence="1" key="1">
    <citation type="submission" date="2018-05" db="EMBL/GenBank/DDBJ databases">
        <authorList>
            <person name="Lanie J.A."/>
            <person name="Ng W.-L."/>
            <person name="Kazmierczak K.M."/>
            <person name="Andrzejewski T.M."/>
            <person name="Davidsen T.M."/>
            <person name="Wayne K.J."/>
            <person name="Tettelin H."/>
            <person name="Glass J.I."/>
            <person name="Rusch D."/>
            <person name="Podicherti R."/>
            <person name="Tsui H.-C.T."/>
            <person name="Winkler M.E."/>
        </authorList>
    </citation>
    <scope>NUCLEOTIDE SEQUENCE</scope>
</reference>
<dbReference type="AlphaFoldDB" id="A0A382VF55"/>
<organism evidence="1">
    <name type="scientific">marine metagenome</name>
    <dbReference type="NCBI Taxonomy" id="408172"/>
    <lineage>
        <taxon>unclassified sequences</taxon>
        <taxon>metagenomes</taxon>
        <taxon>ecological metagenomes</taxon>
    </lineage>
</organism>
<accession>A0A382VF55</accession>
<gene>
    <name evidence="1" type="ORF">METZ01_LOCUS397987</name>
</gene>
<protein>
    <submittedName>
        <fullName evidence="1">Uncharacterized protein</fullName>
    </submittedName>
</protein>
<name>A0A382VF55_9ZZZZ</name>
<sequence>EGEFVEAILSFVTGAADYLAGDPVRVRSVQMLQQLVSQGRLPDPHSEWSSEVVQRIEQHIEQMADERARLIHRQEEGFIDGFPQLGINVEEIKASLRAEIEQEIVGQVAVAIRDQVRQQVVEEMVPIIRVEVEKELWAEFDEAIRKERAKHESSEE</sequence>